<dbReference type="AlphaFoldDB" id="A0A0K2VLQ4"/>
<name>A0A0K2VLQ4_LEPSM</name>
<sequence length="42" mass="4703">MIVIFSDTLRLLCDGGMKLSDTTGDKREVELRENGFKGLKSE</sequence>
<protein>
    <submittedName>
        <fullName evidence="1">Uncharacterized protein</fullName>
    </submittedName>
</protein>
<organism evidence="1">
    <name type="scientific">Lepeophtheirus salmonis</name>
    <name type="common">Salmon louse</name>
    <name type="synonym">Caligus salmonis</name>
    <dbReference type="NCBI Taxonomy" id="72036"/>
    <lineage>
        <taxon>Eukaryota</taxon>
        <taxon>Metazoa</taxon>
        <taxon>Ecdysozoa</taxon>
        <taxon>Arthropoda</taxon>
        <taxon>Crustacea</taxon>
        <taxon>Multicrustacea</taxon>
        <taxon>Hexanauplia</taxon>
        <taxon>Copepoda</taxon>
        <taxon>Siphonostomatoida</taxon>
        <taxon>Caligidae</taxon>
        <taxon>Lepeophtheirus</taxon>
    </lineage>
</organism>
<reference evidence="1" key="1">
    <citation type="submission" date="2014-05" db="EMBL/GenBank/DDBJ databases">
        <authorList>
            <person name="Chronopoulou M."/>
        </authorList>
    </citation>
    <scope>NUCLEOTIDE SEQUENCE</scope>
    <source>
        <tissue evidence="1">Whole organism</tissue>
    </source>
</reference>
<accession>A0A0K2VLQ4</accession>
<dbReference type="EMBL" id="HACA01033850">
    <property type="protein sequence ID" value="CDW51212.1"/>
    <property type="molecule type" value="Transcribed_RNA"/>
</dbReference>
<proteinExistence type="predicted"/>
<evidence type="ECO:0000313" key="1">
    <source>
        <dbReference type="EMBL" id="CDW51212.1"/>
    </source>
</evidence>